<dbReference type="EMBL" id="CABVHW010000018">
    <property type="protein sequence ID" value="VVO24558.1"/>
    <property type="molecule type" value="Genomic_DNA"/>
</dbReference>
<evidence type="ECO:0000313" key="1">
    <source>
        <dbReference type="EMBL" id="VVO24558.1"/>
    </source>
</evidence>
<name>A0A5E7ECX1_PSEFL</name>
<dbReference type="RefSeq" id="WP_224794320.1">
    <property type="nucleotide sequence ID" value="NZ_CABVHW010000018.1"/>
</dbReference>
<evidence type="ECO:0000313" key="2">
    <source>
        <dbReference type="Proteomes" id="UP000381093"/>
    </source>
</evidence>
<dbReference type="AlphaFoldDB" id="A0A5E7ECX1"/>
<sequence length="65" mass="7204">MHQAILIIDVQPNFTPPQCLIDGIRTRTAKSEQKKRAYSEVPTEAAFWPGAAALAVQERAETLQP</sequence>
<reference evidence="1 2" key="1">
    <citation type="submission" date="2019-09" db="EMBL/GenBank/DDBJ databases">
        <authorList>
            <person name="Chandra G."/>
            <person name="Truman W A."/>
        </authorList>
    </citation>
    <scope>NUCLEOTIDE SEQUENCE [LARGE SCALE GENOMIC DNA]</scope>
    <source>
        <strain evidence="1">PS710</strain>
    </source>
</reference>
<proteinExistence type="predicted"/>
<accession>A0A5E7ECX1</accession>
<dbReference type="Proteomes" id="UP000381093">
    <property type="component" value="Unassembled WGS sequence"/>
</dbReference>
<protein>
    <submittedName>
        <fullName evidence="1">Uncharacterized protein</fullName>
    </submittedName>
</protein>
<organism evidence="1 2">
    <name type="scientific">Pseudomonas fluorescens</name>
    <dbReference type="NCBI Taxonomy" id="294"/>
    <lineage>
        <taxon>Bacteria</taxon>
        <taxon>Pseudomonadati</taxon>
        <taxon>Pseudomonadota</taxon>
        <taxon>Gammaproteobacteria</taxon>
        <taxon>Pseudomonadales</taxon>
        <taxon>Pseudomonadaceae</taxon>
        <taxon>Pseudomonas</taxon>
    </lineage>
</organism>
<gene>
    <name evidence="1" type="ORF">PS710_04519</name>
</gene>